<dbReference type="STRING" id="50990.A0A4Y7PYM4"/>
<proteinExistence type="predicted"/>
<dbReference type="EMBL" id="ML170187">
    <property type="protein sequence ID" value="TDL20503.1"/>
    <property type="molecule type" value="Genomic_DNA"/>
</dbReference>
<sequence>KYVNTNDTDLWKALPERTAGIWLDYRLAIESLYPGANSTRRYTNAELRAFVAERHLLRINTVDDLGDYHREFVRRATHLTAANRLSVADKDDLYFAGFPSRFQRKLHQRLLIRHPDHNEGDTFLMSKVYKTAGHILANTHSTLSTHSIECIVGEKRVEMGLIDSGAQIILIRRDLWHDLGLPLSVTNSLVMEGIASGRARTMGSIDNLRIRIGSVVFYAQAQVVENSPTRLLLGQPFLDITRAVLKPSDDGHVTITLHDPSNTDNIISIPT</sequence>
<accession>A0A4Y7PYM4</accession>
<protein>
    <submittedName>
        <fullName evidence="1">Uncharacterized protein</fullName>
    </submittedName>
</protein>
<dbReference type="SUPFAM" id="SSF50630">
    <property type="entry name" value="Acid proteases"/>
    <property type="match status" value="1"/>
</dbReference>
<dbReference type="VEuPathDB" id="FungiDB:BD410DRAFT_704986"/>
<gene>
    <name evidence="1" type="ORF">BD410DRAFT_704986</name>
</gene>
<dbReference type="InterPro" id="IPR021109">
    <property type="entry name" value="Peptidase_aspartic_dom_sf"/>
</dbReference>
<dbReference type="AlphaFoldDB" id="A0A4Y7PYM4"/>
<dbReference type="CDD" id="cd00303">
    <property type="entry name" value="retropepsin_like"/>
    <property type="match status" value="1"/>
</dbReference>
<dbReference type="OrthoDB" id="5596707at2759"/>
<dbReference type="Pfam" id="PF13975">
    <property type="entry name" value="gag-asp_proteas"/>
    <property type="match status" value="1"/>
</dbReference>
<reference evidence="1 2" key="1">
    <citation type="submission" date="2018-06" db="EMBL/GenBank/DDBJ databases">
        <title>A transcriptomic atlas of mushroom development highlights an independent origin of complex multicellularity.</title>
        <authorList>
            <consortium name="DOE Joint Genome Institute"/>
            <person name="Krizsan K."/>
            <person name="Almasi E."/>
            <person name="Merenyi Z."/>
            <person name="Sahu N."/>
            <person name="Viragh M."/>
            <person name="Koszo T."/>
            <person name="Mondo S."/>
            <person name="Kiss B."/>
            <person name="Balint B."/>
            <person name="Kues U."/>
            <person name="Barry K."/>
            <person name="Hegedus J.C."/>
            <person name="Henrissat B."/>
            <person name="Johnson J."/>
            <person name="Lipzen A."/>
            <person name="Ohm R."/>
            <person name="Nagy I."/>
            <person name="Pangilinan J."/>
            <person name="Yan J."/>
            <person name="Xiong Y."/>
            <person name="Grigoriev I.V."/>
            <person name="Hibbett D.S."/>
            <person name="Nagy L.G."/>
        </authorList>
    </citation>
    <scope>NUCLEOTIDE SEQUENCE [LARGE SCALE GENOMIC DNA]</scope>
    <source>
        <strain evidence="1 2">SZMC22713</strain>
    </source>
</reference>
<dbReference type="Gene3D" id="2.40.70.10">
    <property type="entry name" value="Acid Proteases"/>
    <property type="match status" value="1"/>
</dbReference>
<evidence type="ECO:0000313" key="1">
    <source>
        <dbReference type="EMBL" id="TDL20503.1"/>
    </source>
</evidence>
<evidence type="ECO:0000313" key="2">
    <source>
        <dbReference type="Proteomes" id="UP000294933"/>
    </source>
</evidence>
<keyword evidence="2" id="KW-1185">Reference proteome</keyword>
<feature type="non-terminal residue" evidence="1">
    <location>
        <position position="1"/>
    </location>
</feature>
<feature type="non-terminal residue" evidence="1">
    <location>
        <position position="271"/>
    </location>
</feature>
<dbReference type="Proteomes" id="UP000294933">
    <property type="component" value="Unassembled WGS sequence"/>
</dbReference>
<organism evidence="1 2">
    <name type="scientific">Rickenella mellea</name>
    <dbReference type="NCBI Taxonomy" id="50990"/>
    <lineage>
        <taxon>Eukaryota</taxon>
        <taxon>Fungi</taxon>
        <taxon>Dikarya</taxon>
        <taxon>Basidiomycota</taxon>
        <taxon>Agaricomycotina</taxon>
        <taxon>Agaricomycetes</taxon>
        <taxon>Hymenochaetales</taxon>
        <taxon>Rickenellaceae</taxon>
        <taxon>Rickenella</taxon>
    </lineage>
</organism>
<name>A0A4Y7PYM4_9AGAM</name>